<dbReference type="eggNOG" id="KOG0174">
    <property type="taxonomic scope" value="Eukaryota"/>
</dbReference>
<dbReference type="InterPro" id="IPR023333">
    <property type="entry name" value="Proteasome_suB-type"/>
</dbReference>
<keyword evidence="3" id="KW-0378">Hydrolase</keyword>
<keyword evidence="1" id="KW-0963">Cytoplasm</keyword>
<dbReference type="GO" id="GO:0005737">
    <property type="term" value="C:cytoplasm"/>
    <property type="evidence" value="ECO:0007669"/>
    <property type="project" value="TreeGrafter"/>
</dbReference>
<dbReference type="GO" id="GO:0051603">
    <property type="term" value="P:proteolysis involved in protein catabolic process"/>
    <property type="evidence" value="ECO:0007669"/>
    <property type="project" value="InterPro"/>
</dbReference>
<dbReference type="VEuPathDB" id="PiroplasmaDB:TpMuguga_02g00560"/>
<dbReference type="PANTHER" id="PTHR32194">
    <property type="entry name" value="METALLOPROTEASE TLDD"/>
    <property type="match status" value="1"/>
</dbReference>
<keyword evidence="5" id="KW-1185">Reference proteome</keyword>
<evidence type="ECO:0000313" key="5">
    <source>
        <dbReference type="Proteomes" id="UP000001949"/>
    </source>
</evidence>
<dbReference type="Pfam" id="PF00227">
    <property type="entry name" value="Proteasome"/>
    <property type="match status" value="2"/>
</dbReference>
<evidence type="ECO:0000256" key="2">
    <source>
        <dbReference type="ARBA" id="ARBA00022670"/>
    </source>
</evidence>
<proteinExistence type="predicted"/>
<dbReference type="PANTHER" id="PTHR32194:SF0">
    <property type="entry name" value="ATP-DEPENDENT PROTEASE SUBUNIT HSLV"/>
    <property type="match status" value="1"/>
</dbReference>
<dbReference type="PROSITE" id="PS51476">
    <property type="entry name" value="PROTEASOME_BETA_2"/>
    <property type="match status" value="1"/>
</dbReference>
<reference evidence="4 5" key="1">
    <citation type="journal article" date="2005" name="Science">
        <title>Genome sequence of Theileria parva, a bovine pathogen that transforms lymphocytes.</title>
        <authorList>
            <person name="Gardner M.J."/>
            <person name="Bishop R."/>
            <person name="Shah T."/>
            <person name="de Villiers E.P."/>
            <person name="Carlton J.M."/>
            <person name="Hall N."/>
            <person name="Ren Q."/>
            <person name="Paulsen I.T."/>
            <person name="Pain A."/>
            <person name="Berriman M."/>
            <person name="Wilson R.J.M."/>
            <person name="Sato S."/>
            <person name="Ralph S.A."/>
            <person name="Mann D.J."/>
            <person name="Xiong Z."/>
            <person name="Shallom S.J."/>
            <person name="Weidman J."/>
            <person name="Jiang L."/>
            <person name="Lynn J."/>
            <person name="Weaver B."/>
            <person name="Shoaibi A."/>
            <person name="Domingo A.R."/>
            <person name="Wasawo D."/>
            <person name="Crabtree J."/>
            <person name="Wortman J.R."/>
            <person name="Haas B."/>
            <person name="Angiuoli S.V."/>
            <person name="Creasy T.H."/>
            <person name="Lu C."/>
            <person name="Suh B."/>
            <person name="Silva J.C."/>
            <person name="Utterback T.R."/>
            <person name="Feldblyum T.V."/>
            <person name="Pertea M."/>
            <person name="Allen J."/>
            <person name="Nierman W.C."/>
            <person name="Taracha E.L.N."/>
            <person name="Salzberg S.L."/>
            <person name="White O.R."/>
            <person name="Fitzhugh H.A."/>
            <person name="Morzaria S."/>
            <person name="Venter J.C."/>
            <person name="Fraser C.M."/>
            <person name="Nene V."/>
        </authorList>
    </citation>
    <scope>NUCLEOTIDE SEQUENCE [LARGE SCALE GENOMIC DNA]</scope>
    <source>
        <strain evidence="4 5">Muguga</strain>
    </source>
</reference>
<evidence type="ECO:0000313" key="4">
    <source>
        <dbReference type="EMBL" id="EAN32843.1"/>
    </source>
</evidence>
<dbReference type="Gene3D" id="3.60.20.10">
    <property type="entry name" value="Glutamine Phosphoribosylpyrophosphate, subunit 1, domain 1"/>
    <property type="match status" value="1"/>
</dbReference>
<name>Q4N4T0_THEPA</name>
<dbReference type="EMBL" id="AAGK01000002">
    <property type="protein sequence ID" value="EAN32843.1"/>
    <property type="molecule type" value="Genomic_DNA"/>
</dbReference>
<accession>Q4N4T0</accession>
<dbReference type="AlphaFoldDB" id="Q4N4T0"/>
<dbReference type="STRING" id="5875.Q4N4T0"/>
<dbReference type="KEGG" id="tpv:TP02_0560"/>
<sequence length="279" mass="30652">MINLDHFPPSPILNPVNSNDTIYTINSVDTNSINNVGNVNLFGLGDGIKLGTTIIGMKFEDGVVLVADGRTSSGQIVANRVARKITRILPNIFMLRSGSAADSQTLSTIIRYHAQSLKQQLKPAGRFPPSTRDEMDIDELSEFSGFKTNEYKLSSLENTPLVRSLARATHNLVHEYRNMLYCGVILAGVDSLGAQIFNVTVGGTLIEIEDFLATGSGSSFITAFLQSNYKKNLSQDECLKLLKRSIEYAILNDNSSGGIMRAVVVTKHKVTEYYFTQPH</sequence>
<dbReference type="GO" id="GO:0005839">
    <property type="term" value="C:proteasome core complex"/>
    <property type="evidence" value="ECO:0007669"/>
    <property type="project" value="InterPro"/>
</dbReference>
<dbReference type="MEROPS" id="T01.010"/>
<keyword evidence="2" id="KW-0645">Protease</keyword>
<dbReference type="OMA" id="TFIYGYC"/>
<dbReference type="InterPro" id="IPR029055">
    <property type="entry name" value="Ntn_hydrolases_N"/>
</dbReference>
<organism evidence="4 5">
    <name type="scientific">Theileria parva</name>
    <name type="common">East coast fever infection agent</name>
    <dbReference type="NCBI Taxonomy" id="5875"/>
    <lineage>
        <taxon>Eukaryota</taxon>
        <taxon>Sar</taxon>
        <taxon>Alveolata</taxon>
        <taxon>Apicomplexa</taxon>
        <taxon>Aconoidasida</taxon>
        <taxon>Piroplasmida</taxon>
        <taxon>Theileriidae</taxon>
        <taxon>Theileria</taxon>
    </lineage>
</organism>
<evidence type="ECO:0000256" key="1">
    <source>
        <dbReference type="ARBA" id="ARBA00022490"/>
    </source>
</evidence>
<dbReference type="Proteomes" id="UP000001949">
    <property type="component" value="Unassembled WGS sequence"/>
</dbReference>
<dbReference type="InterPro" id="IPR001353">
    <property type="entry name" value="Proteasome_sua/b"/>
</dbReference>
<dbReference type="InParanoid" id="Q4N4T0"/>
<gene>
    <name evidence="4" type="ordered locus">TP02_0560</name>
</gene>
<comment type="caution">
    <text evidence="4">The sequence shown here is derived from an EMBL/GenBank/DDBJ whole genome shotgun (WGS) entry which is preliminary data.</text>
</comment>
<protein>
    <submittedName>
        <fullName evidence="4">Proteasome, putative</fullName>
    </submittedName>
</protein>
<keyword evidence="4" id="KW-0647">Proteasome</keyword>
<evidence type="ECO:0000256" key="3">
    <source>
        <dbReference type="ARBA" id="ARBA00022801"/>
    </source>
</evidence>
<dbReference type="GO" id="GO:0008233">
    <property type="term" value="F:peptidase activity"/>
    <property type="evidence" value="ECO:0007669"/>
    <property type="project" value="UniProtKB-KW"/>
</dbReference>
<dbReference type="GeneID" id="3502075"/>
<dbReference type="FunCoup" id="Q4N4T0">
    <property type="interactions" value="342"/>
</dbReference>
<dbReference type="SUPFAM" id="SSF56235">
    <property type="entry name" value="N-terminal nucleophile aminohydrolases (Ntn hydrolases)"/>
    <property type="match status" value="1"/>
</dbReference>